<comment type="caution">
    <text evidence="2">The sequence shown here is derived from an EMBL/GenBank/DDBJ whole genome shotgun (WGS) entry which is preliminary data.</text>
</comment>
<name>A0A7J8E8G6_ROUAE</name>
<feature type="region of interest" description="Disordered" evidence="1">
    <location>
        <begin position="55"/>
        <end position="133"/>
    </location>
</feature>
<dbReference type="Proteomes" id="UP000593571">
    <property type="component" value="Unassembled WGS sequence"/>
</dbReference>
<evidence type="ECO:0000256" key="1">
    <source>
        <dbReference type="SAM" id="MobiDB-lite"/>
    </source>
</evidence>
<reference evidence="2 3" key="1">
    <citation type="journal article" date="2020" name="Nature">
        <title>Six reference-quality genomes reveal evolution of bat adaptations.</title>
        <authorList>
            <person name="Jebb D."/>
            <person name="Huang Z."/>
            <person name="Pippel M."/>
            <person name="Hughes G.M."/>
            <person name="Lavrichenko K."/>
            <person name="Devanna P."/>
            <person name="Winkler S."/>
            <person name="Jermiin L.S."/>
            <person name="Skirmuntt E.C."/>
            <person name="Katzourakis A."/>
            <person name="Burkitt-Gray L."/>
            <person name="Ray D.A."/>
            <person name="Sullivan K.A.M."/>
            <person name="Roscito J.G."/>
            <person name="Kirilenko B.M."/>
            <person name="Davalos L.M."/>
            <person name="Corthals A.P."/>
            <person name="Power M.L."/>
            <person name="Jones G."/>
            <person name="Ransome R.D."/>
            <person name="Dechmann D.K.N."/>
            <person name="Locatelli A.G."/>
            <person name="Puechmaille S.J."/>
            <person name="Fedrigo O."/>
            <person name="Jarvis E.D."/>
            <person name="Hiller M."/>
            <person name="Vernes S.C."/>
            <person name="Myers E.W."/>
            <person name="Teeling E.C."/>
        </authorList>
    </citation>
    <scope>NUCLEOTIDE SEQUENCE [LARGE SCALE GENOMIC DNA]</scope>
    <source>
        <strain evidence="2">MRouAeg1</strain>
        <tissue evidence="2">Muscle</tissue>
    </source>
</reference>
<protein>
    <submittedName>
        <fullName evidence="2">Uncharacterized protein</fullName>
    </submittedName>
</protein>
<gene>
    <name evidence="2" type="ORF">HJG63_008176</name>
</gene>
<keyword evidence="3" id="KW-1185">Reference proteome</keyword>
<organism evidence="2 3">
    <name type="scientific">Rousettus aegyptiacus</name>
    <name type="common">Egyptian fruit bat</name>
    <name type="synonym">Pteropus aegyptiacus</name>
    <dbReference type="NCBI Taxonomy" id="9407"/>
    <lineage>
        <taxon>Eukaryota</taxon>
        <taxon>Metazoa</taxon>
        <taxon>Chordata</taxon>
        <taxon>Craniata</taxon>
        <taxon>Vertebrata</taxon>
        <taxon>Euteleostomi</taxon>
        <taxon>Mammalia</taxon>
        <taxon>Eutheria</taxon>
        <taxon>Laurasiatheria</taxon>
        <taxon>Chiroptera</taxon>
        <taxon>Yinpterochiroptera</taxon>
        <taxon>Pteropodoidea</taxon>
        <taxon>Pteropodidae</taxon>
        <taxon>Rousettinae</taxon>
        <taxon>Rousettus</taxon>
    </lineage>
</organism>
<proteinExistence type="predicted"/>
<dbReference type="AlphaFoldDB" id="A0A7J8E8G6"/>
<evidence type="ECO:0000313" key="3">
    <source>
        <dbReference type="Proteomes" id="UP000593571"/>
    </source>
</evidence>
<dbReference type="EMBL" id="JACASE010000010">
    <property type="protein sequence ID" value="KAF6431683.1"/>
    <property type="molecule type" value="Genomic_DNA"/>
</dbReference>
<evidence type="ECO:0000313" key="2">
    <source>
        <dbReference type="EMBL" id="KAF6431683.1"/>
    </source>
</evidence>
<sequence>MPFALFNRPGFPLRAQSRGLITALRRLPTLTTLQSNWFPTPDPWLSFVTLPTGVPSPSPQGATGIYRTADTPHRPALRHPARTKTLPFCPPHSHTVTPQHLLERSFPTAEGLPSPARPTPLSPAWRRGRAPQP</sequence>
<accession>A0A7J8E8G6</accession>